<dbReference type="InterPro" id="IPR027267">
    <property type="entry name" value="AH/BAR_dom_sf"/>
</dbReference>
<accession>A0A8D8HT87</accession>
<reference evidence="2" key="1">
    <citation type="submission" date="2021-05" db="EMBL/GenBank/DDBJ databases">
        <authorList>
            <person name="Alioto T."/>
            <person name="Alioto T."/>
            <person name="Gomez Garrido J."/>
        </authorList>
    </citation>
    <scope>NUCLEOTIDE SEQUENCE</scope>
</reference>
<dbReference type="PANTHER" id="PTHR45850:SF1">
    <property type="entry name" value="SORTING NEXIN 6, ISOFORM B"/>
    <property type="match status" value="1"/>
</dbReference>
<dbReference type="Gene3D" id="1.20.1270.60">
    <property type="entry name" value="Arfaptin homology (AH) domain/BAR domain"/>
    <property type="match status" value="1"/>
</dbReference>
<feature type="compositionally biased region" description="Basic residues" evidence="1">
    <location>
        <begin position="193"/>
        <end position="204"/>
    </location>
</feature>
<dbReference type="GO" id="GO:0090389">
    <property type="term" value="P:phagosome-lysosome fusion involved in apoptotic cell clearance"/>
    <property type="evidence" value="ECO:0007669"/>
    <property type="project" value="TreeGrafter"/>
</dbReference>
<dbReference type="PANTHER" id="PTHR45850">
    <property type="entry name" value="SORTING NEXIN FAMILY MEMBER"/>
    <property type="match status" value="1"/>
</dbReference>
<feature type="region of interest" description="Disordered" evidence="1">
    <location>
        <begin position="191"/>
        <end position="212"/>
    </location>
</feature>
<evidence type="ECO:0000256" key="1">
    <source>
        <dbReference type="SAM" id="MobiDB-lite"/>
    </source>
</evidence>
<dbReference type="AlphaFoldDB" id="A0A8D8HT87"/>
<dbReference type="EMBL" id="HBUE01331146">
    <property type="protein sequence ID" value="CAG6593293.1"/>
    <property type="molecule type" value="Transcribed_RNA"/>
</dbReference>
<sequence>MDGTIEENGNGTPLLAGTPLEDGNNVIRWRWDLHLPVMDLPLVCARVVRESGMLFVFVLCNWTSNENFLGAFVKEVNDFFEHELQFLGEYHAHLKEAALRTEKMTNKHKEVADAHVRLPSVLTTLSTAEHGTMEKFIAKTSDIFEKFRFSEHGRPHRQRPGHIAGDTLRYYQRDSNAAKALLIRRAHSATPKKWTRKVTSRRRFASADDNMQ</sequence>
<name>A0A8D8HT87_CULPI</name>
<proteinExistence type="predicted"/>
<dbReference type="EMBL" id="HBUE01224441">
    <property type="protein sequence ID" value="CAG6541220.1"/>
    <property type="molecule type" value="Transcribed_RNA"/>
</dbReference>
<organism evidence="2">
    <name type="scientific">Culex pipiens</name>
    <name type="common">House mosquito</name>
    <dbReference type="NCBI Taxonomy" id="7175"/>
    <lineage>
        <taxon>Eukaryota</taxon>
        <taxon>Metazoa</taxon>
        <taxon>Ecdysozoa</taxon>
        <taxon>Arthropoda</taxon>
        <taxon>Hexapoda</taxon>
        <taxon>Insecta</taxon>
        <taxon>Pterygota</taxon>
        <taxon>Neoptera</taxon>
        <taxon>Endopterygota</taxon>
        <taxon>Diptera</taxon>
        <taxon>Nematocera</taxon>
        <taxon>Culicoidea</taxon>
        <taxon>Culicidae</taxon>
        <taxon>Culicinae</taxon>
        <taxon>Culicini</taxon>
        <taxon>Culex</taxon>
        <taxon>Culex</taxon>
    </lineage>
</organism>
<protein>
    <submittedName>
        <fullName evidence="2">Sorting nexin-6</fullName>
    </submittedName>
</protein>
<evidence type="ECO:0000313" key="2">
    <source>
        <dbReference type="EMBL" id="CAG6541220.1"/>
    </source>
</evidence>